<dbReference type="EMBL" id="JAAIUW010000006">
    <property type="protein sequence ID" value="KAF7826381.1"/>
    <property type="molecule type" value="Genomic_DNA"/>
</dbReference>
<gene>
    <name evidence="2" type="ORF">G2W53_017545</name>
</gene>
<evidence type="ECO:0000313" key="2">
    <source>
        <dbReference type="EMBL" id="KAF7826381.1"/>
    </source>
</evidence>
<protein>
    <submittedName>
        <fullName evidence="2">Putative RNA-directed DNA polymerase</fullName>
    </submittedName>
</protein>
<evidence type="ECO:0000313" key="3">
    <source>
        <dbReference type="Proteomes" id="UP000634136"/>
    </source>
</evidence>
<proteinExistence type="predicted"/>
<sequence length="73" mass="8181">MVDTVNSSSPNVLVTLPVPRPLPDTSKIEPLDGKNFRPWQEQIYSMLDMHGVVNALENSEPTNDAAQAQKDFW</sequence>
<dbReference type="AlphaFoldDB" id="A0A834TTA1"/>
<name>A0A834TTA1_9FABA</name>
<dbReference type="OrthoDB" id="988434at2759"/>
<feature type="region of interest" description="Disordered" evidence="1">
    <location>
        <begin position="1"/>
        <end position="33"/>
    </location>
</feature>
<comment type="caution">
    <text evidence="2">The sequence shown here is derived from an EMBL/GenBank/DDBJ whole genome shotgun (WGS) entry which is preliminary data.</text>
</comment>
<dbReference type="GO" id="GO:0003964">
    <property type="term" value="F:RNA-directed DNA polymerase activity"/>
    <property type="evidence" value="ECO:0007669"/>
    <property type="project" value="UniProtKB-KW"/>
</dbReference>
<organism evidence="2 3">
    <name type="scientific">Senna tora</name>
    <dbReference type="NCBI Taxonomy" id="362788"/>
    <lineage>
        <taxon>Eukaryota</taxon>
        <taxon>Viridiplantae</taxon>
        <taxon>Streptophyta</taxon>
        <taxon>Embryophyta</taxon>
        <taxon>Tracheophyta</taxon>
        <taxon>Spermatophyta</taxon>
        <taxon>Magnoliopsida</taxon>
        <taxon>eudicotyledons</taxon>
        <taxon>Gunneridae</taxon>
        <taxon>Pentapetalae</taxon>
        <taxon>rosids</taxon>
        <taxon>fabids</taxon>
        <taxon>Fabales</taxon>
        <taxon>Fabaceae</taxon>
        <taxon>Caesalpinioideae</taxon>
        <taxon>Cassia clade</taxon>
        <taxon>Senna</taxon>
    </lineage>
</organism>
<accession>A0A834TTA1</accession>
<dbReference type="Proteomes" id="UP000634136">
    <property type="component" value="Unassembled WGS sequence"/>
</dbReference>
<keyword evidence="3" id="KW-1185">Reference proteome</keyword>
<reference evidence="2" key="1">
    <citation type="submission" date="2020-09" db="EMBL/GenBank/DDBJ databases">
        <title>Genome-Enabled Discovery of Anthraquinone Biosynthesis in Senna tora.</title>
        <authorList>
            <person name="Kang S.-H."/>
            <person name="Pandey R.P."/>
            <person name="Lee C.-M."/>
            <person name="Sim J.-S."/>
            <person name="Jeong J.-T."/>
            <person name="Choi B.-S."/>
            <person name="Jung M."/>
            <person name="Ginzburg D."/>
            <person name="Zhao K."/>
            <person name="Won S.Y."/>
            <person name="Oh T.-J."/>
            <person name="Yu Y."/>
            <person name="Kim N.-H."/>
            <person name="Lee O.R."/>
            <person name="Lee T.-H."/>
            <person name="Bashyal P."/>
            <person name="Kim T.-S."/>
            <person name="Lee W.-H."/>
            <person name="Kawkins C."/>
            <person name="Kim C.-K."/>
            <person name="Kim J.S."/>
            <person name="Ahn B.O."/>
            <person name="Rhee S.Y."/>
            <person name="Sohng J.K."/>
        </authorList>
    </citation>
    <scope>NUCLEOTIDE SEQUENCE</scope>
    <source>
        <tissue evidence="2">Leaf</tissue>
    </source>
</reference>
<keyword evidence="2" id="KW-0548">Nucleotidyltransferase</keyword>
<evidence type="ECO:0000256" key="1">
    <source>
        <dbReference type="SAM" id="MobiDB-lite"/>
    </source>
</evidence>
<keyword evidence="2" id="KW-0808">Transferase</keyword>
<keyword evidence="2" id="KW-0695">RNA-directed DNA polymerase</keyword>